<feature type="transmembrane region" description="Helical" evidence="1">
    <location>
        <begin position="157"/>
        <end position="173"/>
    </location>
</feature>
<reference evidence="5" key="1">
    <citation type="journal article" date="2019" name="Int. J. Syst. Evol. Microbiol.">
        <title>The Global Catalogue of Microorganisms (GCM) 10K type strain sequencing project: providing services to taxonomists for standard genome sequencing and annotation.</title>
        <authorList>
            <consortium name="The Broad Institute Genomics Platform"/>
            <consortium name="The Broad Institute Genome Sequencing Center for Infectious Disease"/>
            <person name="Wu L."/>
            <person name="Ma J."/>
        </authorList>
    </citation>
    <scope>NUCLEOTIDE SEQUENCE [LARGE SCALE GENOMIC DNA]</scope>
    <source>
        <strain evidence="5">KACC 12649</strain>
    </source>
</reference>
<organism evidence="4 5">
    <name type="scientific">Massilia niabensis</name>
    <dbReference type="NCBI Taxonomy" id="544910"/>
    <lineage>
        <taxon>Bacteria</taxon>
        <taxon>Pseudomonadati</taxon>
        <taxon>Pseudomonadota</taxon>
        <taxon>Betaproteobacteria</taxon>
        <taxon>Burkholderiales</taxon>
        <taxon>Oxalobacteraceae</taxon>
        <taxon>Telluria group</taxon>
        <taxon>Massilia</taxon>
    </lineage>
</organism>
<keyword evidence="2" id="KW-0732">Signal</keyword>
<gene>
    <name evidence="4" type="ORF">ACFPN5_03400</name>
</gene>
<keyword evidence="1" id="KW-0812">Transmembrane</keyword>
<keyword evidence="1" id="KW-0472">Membrane</keyword>
<feature type="domain" description="Ice-binding protein C-terminal" evidence="3">
    <location>
        <begin position="151"/>
        <end position="175"/>
    </location>
</feature>
<evidence type="ECO:0000256" key="1">
    <source>
        <dbReference type="SAM" id="Phobius"/>
    </source>
</evidence>
<proteinExistence type="predicted"/>
<keyword evidence="5" id="KW-1185">Reference proteome</keyword>
<evidence type="ECO:0000259" key="3">
    <source>
        <dbReference type="Pfam" id="PF07589"/>
    </source>
</evidence>
<dbReference type="Proteomes" id="UP001596050">
    <property type="component" value="Unassembled WGS sequence"/>
</dbReference>
<dbReference type="Pfam" id="PF07589">
    <property type="entry name" value="PEP-CTERM"/>
    <property type="match status" value="1"/>
</dbReference>
<feature type="chain" id="PRO_5046989667" evidence="2">
    <location>
        <begin position="23"/>
        <end position="180"/>
    </location>
</feature>
<evidence type="ECO:0000313" key="4">
    <source>
        <dbReference type="EMBL" id="MFC5458853.1"/>
    </source>
</evidence>
<dbReference type="NCBIfam" id="NF038126">
    <property type="entry name" value="PEP_CTERM_FxDxF"/>
    <property type="match status" value="1"/>
</dbReference>
<feature type="signal peptide" evidence="2">
    <location>
        <begin position="1"/>
        <end position="22"/>
    </location>
</feature>
<dbReference type="InterPro" id="IPR013424">
    <property type="entry name" value="Ice-binding_C"/>
</dbReference>
<protein>
    <submittedName>
        <fullName evidence="4">FxDxF family PEP-CTERM protein</fullName>
    </submittedName>
</protein>
<evidence type="ECO:0000313" key="5">
    <source>
        <dbReference type="Proteomes" id="UP001596050"/>
    </source>
</evidence>
<accession>A0ABW0KZ97</accession>
<dbReference type="NCBIfam" id="TIGR02595">
    <property type="entry name" value="PEP_CTERM"/>
    <property type="match status" value="1"/>
</dbReference>
<comment type="caution">
    <text evidence="4">The sequence shown here is derived from an EMBL/GenBank/DDBJ whole genome shotgun (WGS) entry which is preliminary data.</text>
</comment>
<name>A0ABW0KZ97_9BURK</name>
<dbReference type="EMBL" id="JBHSMU010000004">
    <property type="protein sequence ID" value="MFC5458853.1"/>
    <property type="molecule type" value="Genomic_DNA"/>
</dbReference>
<keyword evidence="1" id="KW-1133">Transmembrane helix</keyword>
<evidence type="ECO:0000256" key="2">
    <source>
        <dbReference type="SAM" id="SignalP"/>
    </source>
</evidence>
<sequence length="180" mass="18596">MKKSLIAAMVLASASFGSSALAQTDVSSPPQALNLVDNTAFFGDSFTDDNSGNTFADRFTFTVGGTVPLNLDAIVASVSRSADVGLDITGISLFDDANALVASGTSIRTGATDVWSIRGNALDAGSYYLRVNGNIVSDDGASFGGAVMLMPVPEPEAYGMMLGGLGILGFLARRRKAKRD</sequence>
<dbReference type="RefSeq" id="WP_379780110.1">
    <property type="nucleotide sequence ID" value="NZ_JBHSMU010000004.1"/>
</dbReference>